<organism evidence="1 2">
    <name type="scientific">Tagetes erecta</name>
    <name type="common">African marigold</name>
    <dbReference type="NCBI Taxonomy" id="13708"/>
    <lineage>
        <taxon>Eukaryota</taxon>
        <taxon>Viridiplantae</taxon>
        <taxon>Streptophyta</taxon>
        <taxon>Embryophyta</taxon>
        <taxon>Tracheophyta</taxon>
        <taxon>Spermatophyta</taxon>
        <taxon>Magnoliopsida</taxon>
        <taxon>eudicotyledons</taxon>
        <taxon>Gunneridae</taxon>
        <taxon>Pentapetalae</taxon>
        <taxon>asterids</taxon>
        <taxon>campanulids</taxon>
        <taxon>Asterales</taxon>
        <taxon>Asteraceae</taxon>
        <taxon>Asteroideae</taxon>
        <taxon>Heliantheae alliance</taxon>
        <taxon>Tageteae</taxon>
        <taxon>Tagetes</taxon>
    </lineage>
</organism>
<dbReference type="EMBL" id="JAUHHV010000006">
    <property type="protein sequence ID" value="KAK1420196.1"/>
    <property type="molecule type" value="Genomic_DNA"/>
</dbReference>
<evidence type="ECO:0000313" key="2">
    <source>
        <dbReference type="Proteomes" id="UP001229421"/>
    </source>
</evidence>
<sequence>MYGCTLEIMLSVAINSPSFQAMKINNLSGCLAKFESWSVDGRDFGVELHMRDDVLLHVNLRGNLVIHPILVSPFFRTHKACDSHVWFHMLHTHPIPNRLHPCQFLHTSAVT</sequence>
<keyword evidence="2" id="KW-1185">Reference proteome</keyword>
<proteinExistence type="predicted"/>
<comment type="caution">
    <text evidence="1">The sequence shown here is derived from an EMBL/GenBank/DDBJ whole genome shotgun (WGS) entry which is preliminary data.</text>
</comment>
<evidence type="ECO:0000313" key="1">
    <source>
        <dbReference type="EMBL" id="KAK1420196.1"/>
    </source>
</evidence>
<gene>
    <name evidence="1" type="ORF">QVD17_21589</name>
</gene>
<dbReference type="AlphaFoldDB" id="A0AAD8NTL2"/>
<reference evidence="1" key="1">
    <citation type="journal article" date="2023" name="bioRxiv">
        <title>Improved chromosome-level genome assembly for marigold (Tagetes erecta).</title>
        <authorList>
            <person name="Jiang F."/>
            <person name="Yuan L."/>
            <person name="Wang S."/>
            <person name="Wang H."/>
            <person name="Xu D."/>
            <person name="Wang A."/>
            <person name="Fan W."/>
        </authorList>
    </citation>
    <scope>NUCLEOTIDE SEQUENCE</scope>
    <source>
        <strain evidence="1">WSJ</strain>
        <tissue evidence="1">Leaf</tissue>
    </source>
</reference>
<protein>
    <submittedName>
        <fullName evidence="1">Uncharacterized protein</fullName>
    </submittedName>
</protein>
<accession>A0AAD8NTL2</accession>
<name>A0AAD8NTL2_TARER</name>
<dbReference type="Proteomes" id="UP001229421">
    <property type="component" value="Unassembled WGS sequence"/>
</dbReference>